<dbReference type="AlphaFoldDB" id="A0A2T4CBS9"/>
<evidence type="ECO:0000256" key="1">
    <source>
        <dbReference type="SAM" id="MobiDB-lite"/>
    </source>
</evidence>
<evidence type="ECO:0000313" key="3">
    <source>
        <dbReference type="Proteomes" id="UP000240760"/>
    </source>
</evidence>
<protein>
    <submittedName>
        <fullName evidence="2">Uncharacterized protein</fullName>
    </submittedName>
</protein>
<accession>A0A2T4CBS9</accession>
<dbReference type="EMBL" id="KZ679128">
    <property type="protein sequence ID" value="PTB79031.1"/>
    <property type="molecule type" value="Genomic_DNA"/>
</dbReference>
<proteinExistence type="predicted"/>
<evidence type="ECO:0000313" key="2">
    <source>
        <dbReference type="EMBL" id="PTB79031.1"/>
    </source>
</evidence>
<dbReference type="Proteomes" id="UP000240760">
    <property type="component" value="Unassembled WGS sequence"/>
</dbReference>
<sequence>MTPWQSAMRRSHRRGISESITYSPFRDDDDDESSKVDTWVGFYNPRKSARRSLGP</sequence>
<reference evidence="2 3" key="1">
    <citation type="submission" date="2016-07" db="EMBL/GenBank/DDBJ databases">
        <title>Multiple horizontal gene transfer events from other fungi enriched the ability of initially mycotrophic Trichoderma (Ascomycota) to feed on dead plant biomass.</title>
        <authorList>
            <consortium name="DOE Joint Genome Institute"/>
            <person name="Aerts A."/>
            <person name="Atanasova L."/>
            <person name="Chenthamara K."/>
            <person name="Zhang J."/>
            <person name="Grujic M."/>
            <person name="Henrissat B."/>
            <person name="Kuo A."/>
            <person name="Salamov A."/>
            <person name="Lipzen A."/>
            <person name="Labutti K."/>
            <person name="Barry K."/>
            <person name="Miao Y."/>
            <person name="Rahimi M.J."/>
            <person name="Shen Q."/>
            <person name="Grigoriev I.V."/>
            <person name="Kubicek C.P."/>
            <person name="Druzhinina I.S."/>
        </authorList>
    </citation>
    <scope>NUCLEOTIDE SEQUENCE [LARGE SCALE GENOMIC DNA]</scope>
    <source>
        <strain evidence="2 3">ATCC 18648</strain>
    </source>
</reference>
<organism evidence="2 3">
    <name type="scientific">Trichoderma longibrachiatum ATCC 18648</name>
    <dbReference type="NCBI Taxonomy" id="983965"/>
    <lineage>
        <taxon>Eukaryota</taxon>
        <taxon>Fungi</taxon>
        <taxon>Dikarya</taxon>
        <taxon>Ascomycota</taxon>
        <taxon>Pezizomycotina</taxon>
        <taxon>Sordariomycetes</taxon>
        <taxon>Hypocreomycetidae</taxon>
        <taxon>Hypocreales</taxon>
        <taxon>Hypocreaceae</taxon>
        <taxon>Trichoderma</taxon>
    </lineage>
</organism>
<gene>
    <name evidence="2" type="ORF">M440DRAFT_1327144</name>
</gene>
<keyword evidence="3" id="KW-1185">Reference proteome</keyword>
<name>A0A2T4CBS9_TRILO</name>
<feature type="region of interest" description="Disordered" evidence="1">
    <location>
        <begin position="1"/>
        <end position="37"/>
    </location>
</feature>